<evidence type="ECO:0000256" key="5">
    <source>
        <dbReference type="ARBA" id="ARBA00022448"/>
    </source>
</evidence>
<dbReference type="NCBIfam" id="TIGR00547">
    <property type="entry name" value="lolA"/>
    <property type="match status" value="1"/>
</dbReference>
<evidence type="ECO:0000313" key="11">
    <source>
        <dbReference type="EMBL" id="RPE73005.1"/>
    </source>
</evidence>
<protein>
    <recommendedName>
        <fullName evidence="4 10">Outer-membrane lipoprotein carrier protein</fullName>
    </recommendedName>
</protein>
<feature type="signal peptide" evidence="10">
    <location>
        <begin position="1"/>
        <end position="28"/>
    </location>
</feature>
<evidence type="ECO:0000256" key="7">
    <source>
        <dbReference type="ARBA" id="ARBA00022764"/>
    </source>
</evidence>
<reference evidence="11 12" key="1">
    <citation type="submission" date="2018-11" db="EMBL/GenBank/DDBJ databases">
        <title>Genomic Encyclopedia of Type Strains, Phase IV (KMG-IV): sequencing the most valuable type-strain genomes for metagenomic binning, comparative biology and taxonomic classification.</title>
        <authorList>
            <person name="Goeker M."/>
        </authorList>
    </citation>
    <scope>NUCLEOTIDE SEQUENCE [LARGE SCALE GENOMIC DNA]</scope>
    <source>
        <strain evidence="11 12">DSM 101684</strain>
    </source>
</reference>
<feature type="chain" id="PRO_5018342951" description="Outer-membrane lipoprotein carrier protein" evidence="10">
    <location>
        <begin position="29"/>
        <end position="225"/>
    </location>
</feature>
<comment type="subunit">
    <text evidence="3 10">Monomer.</text>
</comment>
<dbReference type="CDD" id="cd16325">
    <property type="entry name" value="LolA"/>
    <property type="match status" value="1"/>
</dbReference>
<comment type="function">
    <text evidence="10">Participates in the translocation of lipoproteins from the inner membrane to the outer membrane. Only forms a complex with a lipoprotein if the residue after the N-terminal Cys is not an aspartate (The Asp acts as a targeting signal to indicate that the lipoprotein should stay in the inner membrane).</text>
</comment>
<sequence length="225" mass="24507" precursor="true">MSTPGFAIRRRRLLLASGFAMLGAGVRAQPTAIEQLDAFIRGTRSGRAAFVQTVTAPGREGSAPRTKTSSGVFAFERPARFRFDYKKPFEQIIVADGQTLWLYDVDLNQVTARPQAQTLASTPAAIVATASSVSALQNHFVLENGPEVEGLQWVLARPRQAEGALQSIRVGLREGRGGVDLVALEILDAFGQRSTLRFSDFERNPSLPASLFQFKPPPKADVLRP</sequence>
<evidence type="ECO:0000256" key="6">
    <source>
        <dbReference type="ARBA" id="ARBA00022729"/>
    </source>
</evidence>
<evidence type="ECO:0000256" key="4">
    <source>
        <dbReference type="ARBA" id="ARBA00014035"/>
    </source>
</evidence>
<evidence type="ECO:0000256" key="3">
    <source>
        <dbReference type="ARBA" id="ARBA00011245"/>
    </source>
</evidence>
<comment type="subcellular location">
    <subcellularLocation>
        <location evidence="1 10">Periplasm</location>
    </subcellularLocation>
</comment>
<dbReference type="GO" id="GO:0042597">
    <property type="term" value="C:periplasmic space"/>
    <property type="evidence" value="ECO:0007669"/>
    <property type="project" value="UniProtKB-SubCell"/>
</dbReference>
<dbReference type="PANTHER" id="PTHR35869:SF1">
    <property type="entry name" value="OUTER-MEMBRANE LIPOPROTEIN CARRIER PROTEIN"/>
    <property type="match status" value="1"/>
</dbReference>
<dbReference type="GO" id="GO:0044874">
    <property type="term" value="P:lipoprotein localization to outer membrane"/>
    <property type="evidence" value="ECO:0007669"/>
    <property type="project" value="UniProtKB-UniRule"/>
</dbReference>
<keyword evidence="8 10" id="KW-0653">Protein transport</keyword>
<dbReference type="Pfam" id="PF03548">
    <property type="entry name" value="LolA"/>
    <property type="match status" value="1"/>
</dbReference>
<dbReference type="PANTHER" id="PTHR35869">
    <property type="entry name" value="OUTER-MEMBRANE LIPOPROTEIN CARRIER PROTEIN"/>
    <property type="match status" value="1"/>
</dbReference>
<evidence type="ECO:0000256" key="8">
    <source>
        <dbReference type="ARBA" id="ARBA00022927"/>
    </source>
</evidence>
<dbReference type="InterPro" id="IPR018323">
    <property type="entry name" value="OM_lipoprot_carrier_LolA_Pbac"/>
</dbReference>
<keyword evidence="11" id="KW-0449">Lipoprotein</keyword>
<proteinExistence type="inferred from homology"/>
<evidence type="ECO:0000256" key="9">
    <source>
        <dbReference type="ARBA" id="ARBA00023186"/>
    </source>
</evidence>
<keyword evidence="7 10" id="KW-0574">Periplasm</keyword>
<evidence type="ECO:0000256" key="1">
    <source>
        <dbReference type="ARBA" id="ARBA00004418"/>
    </source>
</evidence>
<dbReference type="GO" id="GO:0042953">
    <property type="term" value="P:lipoprotein transport"/>
    <property type="evidence" value="ECO:0007669"/>
    <property type="project" value="InterPro"/>
</dbReference>
<evidence type="ECO:0000256" key="10">
    <source>
        <dbReference type="HAMAP-Rule" id="MF_00240"/>
    </source>
</evidence>
<keyword evidence="9 10" id="KW-0143">Chaperone</keyword>
<keyword evidence="5 10" id="KW-0813">Transport</keyword>
<dbReference type="Proteomes" id="UP000272193">
    <property type="component" value="Unassembled WGS sequence"/>
</dbReference>
<dbReference type="AlphaFoldDB" id="A0A3N4UW28"/>
<dbReference type="EMBL" id="RKQL01000001">
    <property type="protein sequence ID" value="RPE73005.1"/>
    <property type="molecule type" value="Genomic_DNA"/>
</dbReference>
<dbReference type="InterPro" id="IPR029046">
    <property type="entry name" value="LolA/LolB/LppX"/>
</dbReference>
<dbReference type="SUPFAM" id="SSF89392">
    <property type="entry name" value="Prokaryotic lipoproteins and lipoprotein localization factors"/>
    <property type="match status" value="1"/>
</dbReference>
<keyword evidence="6 10" id="KW-0732">Signal</keyword>
<gene>
    <name evidence="10" type="primary">lolA</name>
    <name evidence="11" type="ORF">EDC62_0716</name>
</gene>
<comment type="similarity">
    <text evidence="2 10">Belongs to the LolA family.</text>
</comment>
<evidence type="ECO:0000256" key="2">
    <source>
        <dbReference type="ARBA" id="ARBA00007615"/>
    </source>
</evidence>
<comment type="caution">
    <text evidence="11">The sequence shown here is derived from an EMBL/GenBank/DDBJ whole genome shotgun (WGS) entry which is preliminary data.</text>
</comment>
<dbReference type="InterPro" id="IPR004564">
    <property type="entry name" value="OM_lipoprot_carrier_LolA-like"/>
</dbReference>
<evidence type="ECO:0000313" key="12">
    <source>
        <dbReference type="Proteomes" id="UP000272193"/>
    </source>
</evidence>
<dbReference type="HAMAP" id="MF_00240">
    <property type="entry name" value="LolA"/>
    <property type="match status" value="1"/>
</dbReference>
<name>A0A3N4UW28_9BURK</name>
<accession>A0A3N4UW28</accession>
<dbReference type="Gene3D" id="2.50.20.10">
    <property type="entry name" value="Lipoprotein localisation LolA/LolB/LppX"/>
    <property type="match status" value="1"/>
</dbReference>
<organism evidence="11 12">
    <name type="scientific">Tibeticola sediminis</name>
    <dbReference type="NCBI Taxonomy" id="1917811"/>
    <lineage>
        <taxon>Bacteria</taxon>
        <taxon>Pseudomonadati</taxon>
        <taxon>Pseudomonadota</taxon>
        <taxon>Betaproteobacteria</taxon>
        <taxon>Burkholderiales</taxon>
        <taxon>Comamonadaceae</taxon>
        <taxon>Tibeticola</taxon>
    </lineage>
</organism>
<keyword evidence="12" id="KW-1185">Reference proteome</keyword>
<dbReference type="RefSeq" id="WP_425469941.1">
    <property type="nucleotide sequence ID" value="NZ_RKQL01000001.1"/>
</dbReference>